<reference evidence="1" key="2">
    <citation type="submission" date="2014-06" db="EMBL/GenBank/DDBJ databases">
        <authorList>
            <person name="Aslett M."/>
        </authorList>
    </citation>
    <scope>NUCLEOTIDE SEQUENCE</scope>
</reference>
<gene>
    <name evidence="1" type="ORF">EgrG_000010400</name>
</gene>
<name>A0A068WFW9_ECHGR</name>
<reference evidence="1 2" key="1">
    <citation type="journal article" date="2013" name="Nature">
        <title>The genomes of four tapeworm species reveal adaptations to parasitism.</title>
        <authorList>
            <person name="Tsai I.J."/>
            <person name="Zarowiecki M."/>
            <person name="Holroyd N."/>
            <person name="Garciarrubio A."/>
            <person name="Sanchez-Flores A."/>
            <person name="Brooks K.L."/>
            <person name="Tracey A."/>
            <person name="Bobes R.J."/>
            <person name="Fragoso G."/>
            <person name="Sciutto E."/>
            <person name="Aslett M."/>
            <person name="Beasley H."/>
            <person name="Bennett H.M."/>
            <person name="Cai J."/>
            <person name="Camicia F."/>
            <person name="Clark R."/>
            <person name="Cucher M."/>
            <person name="De Silva N."/>
            <person name="Day T.A."/>
            <person name="Deplazes P."/>
            <person name="Estrada K."/>
            <person name="Fernandez C."/>
            <person name="Holland P.W."/>
            <person name="Hou J."/>
            <person name="Hu S."/>
            <person name="Huckvale T."/>
            <person name="Hung S.S."/>
            <person name="Kamenetzky L."/>
            <person name="Keane J.A."/>
            <person name="Kiss F."/>
            <person name="Koziol U."/>
            <person name="Lambert O."/>
            <person name="Liu K."/>
            <person name="Luo X."/>
            <person name="Luo Y."/>
            <person name="Macchiaroli N."/>
            <person name="Nichol S."/>
            <person name="Paps J."/>
            <person name="Parkinson J."/>
            <person name="Pouchkina-Stantcheva N."/>
            <person name="Riddiford N."/>
            <person name="Rosenzvit M."/>
            <person name="Salinas G."/>
            <person name="Wasmuth J.D."/>
            <person name="Zamanian M."/>
            <person name="Zheng Y."/>
            <person name="Cai X."/>
            <person name="Soberon X."/>
            <person name="Olson P.D."/>
            <person name="Laclette J.P."/>
            <person name="Brehm K."/>
            <person name="Berriman M."/>
            <person name="Garciarrubio A."/>
            <person name="Bobes R.J."/>
            <person name="Fragoso G."/>
            <person name="Sanchez-Flores A."/>
            <person name="Estrada K."/>
            <person name="Cevallos M.A."/>
            <person name="Morett E."/>
            <person name="Gonzalez V."/>
            <person name="Portillo T."/>
            <person name="Ochoa-Leyva A."/>
            <person name="Jose M.V."/>
            <person name="Sciutto E."/>
            <person name="Landa A."/>
            <person name="Jimenez L."/>
            <person name="Valdes V."/>
            <person name="Carrero J.C."/>
            <person name="Larralde C."/>
            <person name="Morales-Montor J."/>
            <person name="Limon-Lason J."/>
            <person name="Soberon X."/>
            <person name="Laclette J.P."/>
        </authorList>
    </citation>
    <scope>NUCLEOTIDE SEQUENCE [LARGE SCALE GENOMIC DNA]</scope>
</reference>
<keyword evidence="1" id="KW-0547">Nucleotide-binding</keyword>
<keyword evidence="1" id="KW-0347">Helicase</keyword>
<evidence type="ECO:0000313" key="1">
    <source>
        <dbReference type="EMBL" id="CDS16505.1"/>
    </source>
</evidence>
<proteinExistence type="predicted"/>
<dbReference type="EMBL" id="LK028576">
    <property type="protein sequence ID" value="CDS16505.1"/>
    <property type="molecule type" value="Genomic_DNA"/>
</dbReference>
<sequence length="215" mass="24631">MASLFRLVEPVLTLATGMAVQSPVGAARSGESRLRQSEALRPFENDHGTPFMIADLFDEWLQIKSRSAARAGLLRREDLDEAAEDRQNASAQRWVRRLGLEEQRLYEMVRLRGQFLQLLRDAGLYTTGDKSGDSATVGSSHRRLLQQARHREHLKGKRRRMLTLQDNVSEYYSFASQSWSVLGLFRFFIELITRSSPIEVQLAPCCAFVRVKRYL</sequence>
<dbReference type="AlphaFoldDB" id="A0A068WFW9"/>
<dbReference type="Proteomes" id="UP000492820">
    <property type="component" value="Unassembled WGS sequence"/>
</dbReference>
<dbReference type="WBParaSite" id="EgrG_000010400">
    <property type="protein sequence ID" value="EgrG_000010400"/>
    <property type="gene ID" value="EgrG_000010400"/>
</dbReference>
<accession>A0A068WFW9</accession>
<protein>
    <submittedName>
        <fullName evidence="1 3">ATP dependent RNA helicase DHX34</fullName>
    </submittedName>
</protein>
<evidence type="ECO:0000313" key="2">
    <source>
        <dbReference type="Proteomes" id="UP000492820"/>
    </source>
</evidence>
<keyword evidence="1" id="KW-0378">Hydrolase</keyword>
<reference evidence="3" key="3">
    <citation type="submission" date="2020-10" db="UniProtKB">
        <authorList>
            <consortium name="WormBaseParasite"/>
        </authorList>
    </citation>
    <scope>IDENTIFICATION</scope>
</reference>
<dbReference type="OrthoDB" id="3363059at2759"/>
<dbReference type="GO" id="GO:0004386">
    <property type="term" value="F:helicase activity"/>
    <property type="evidence" value="ECO:0007669"/>
    <property type="project" value="UniProtKB-KW"/>
</dbReference>
<keyword evidence="1" id="KW-0067">ATP-binding</keyword>
<organism evidence="1">
    <name type="scientific">Echinococcus granulosus</name>
    <name type="common">Hydatid tapeworm</name>
    <dbReference type="NCBI Taxonomy" id="6210"/>
    <lineage>
        <taxon>Eukaryota</taxon>
        <taxon>Metazoa</taxon>
        <taxon>Spiralia</taxon>
        <taxon>Lophotrochozoa</taxon>
        <taxon>Platyhelminthes</taxon>
        <taxon>Cestoda</taxon>
        <taxon>Eucestoda</taxon>
        <taxon>Cyclophyllidea</taxon>
        <taxon>Taeniidae</taxon>
        <taxon>Echinococcus</taxon>
        <taxon>Echinococcus granulosus group</taxon>
    </lineage>
</organism>
<evidence type="ECO:0000313" key="3">
    <source>
        <dbReference type="WBParaSite" id="EgrG_000010400"/>
    </source>
</evidence>